<feature type="domain" description="FHA" evidence="2">
    <location>
        <begin position="143"/>
        <end position="193"/>
    </location>
</feature>
<evidence type="ECO:0000259" key="2">
    <source>
        <dbReference type="PROSITE" id="PS50006"/>
    </source>
</evidence>
<feature type="region of interest" description="Disordered" evidence="1">
    <location>
        <begin position="1"/>
        <end position="70"/>
    </location>
</feature>
<feature type="compositionally biased region" description="Basic and acidic residues" evidence="1">
    <location>
        <begin position="227"/>
        <end position="240"/>
    </location>
</feature>
<keyword evidence="4" id="KW-1185">Reference proteome</keyword>
<name>A0ABQ8XG16_9EUKA</name>
<evidence type="ECO:0000313" key="4">
    <source>
        <dbReference type="Proteomes" id="UP001150062"/>
    </source>
</evidence>
<organism evidence="3 4">
    <name type="scientific">Anaeramoeba flamelloides</name>
    <dbReference type="NCBI Taxonomy" id="1746091"/>
    <lineage>
        <taxon>Eukaryota</taxon>
        <taxon>Metamonada</taxon>
        <taxon>Anaeramoebidae</taxon>
        <taxon>Anaeramoeba</taxon>
    </lineage>
</organism>
<dbReference type="InterPro" id="IPR008984">
    <property type="entry name" value="SMAD_FHA_dom_sf"/>
</dbReference>
<accession>A0ABQ8XG16</accession>
<dbReference type="EMBL" id="JAOAOG010000300">
    <property type="protein sequence ID" value="KAJ6231516.1"/>
    <property type="molecule type" value="Genomic_DNA"/>
</dbReference>
<dbReference type="InterPro" id="IPR050923">
    <property type="entry name" value="Cell_Proc_Reg/RNA_Proc"/>
</dbReference>
<dbReference type="Pfam" id="PF00498">
    <property type="entry name" value="FHA"/>
    <property type="match status" value="1"/>
</dbReference>
<feature type="region of interest" description="Disordered" evidence="1">
    <location>
        <begin position="227"/>
        <end position="250"/>
    </location>
</feature>
<evidence type="ECO:0000256" key="1">
    <source>
        <dbReference type="SAM" id="MobiDB-lite"/>
    </source>
</evidence>
<dbReference type="SMART" id="SM00240">
    <property type="entry name" value="FHA"/>
    <property type="match status" value="1"/>
</dbReference>
<proteinExistence type="predicted"/>
<dbReference type="Gene3D" id="2.60.200.20">
    <property type="match status" value="1"/>
</dbReference>
<gene>
    <name evidence="3" type="ORF">M0813_05944</name>
</gene>
<dbReference type="InterPro" id="IPR000253">
    <property type="entry name" value="FHA_dom"/>
</dbReference>
<feature type="compositionally biased region" description="Polar residues" evidence="1">
    <location>
        <begin position="1"/>
        <end position="18"/>
    </location>
</feature>
<feature type="compositionally biased region" description="Low complexity" evidence="1">
    <location>
        <begin position="25"/>
        <end position="55"/>
    </location>
</feature>
<evidence type="ECO:0000313" key="3">
    <source>
        <dbReference type="EMBL" id="KAJ6231516.1"/>
    </source>
</evidence>
<dbReference type="PROSITE" id="PS50006">
    <property type="entry name" value="FHA_DOMAIN"/>
    <property type="match status" value="1"/>
</dbReference>
<dbReference type="PANTHER" id="PTHR23308">
    <property type="entry name" value="NUCLEAR INHIBITOR OF PROTEIN PHOSPHATASE-1"/>
    <property type="match status" value="1"/>
</dbReference>
<feature type="compositionally biased region" description="Polar residues" evidence="1">
    <location>
        <begin position="57"/>
        <end position="67"/>
    </location>
</feature>
<sequence length="319" mass="37238">MNNPNLAFKTPSSSSQPTLRFVSPKNLSQKTQTNTTTTTTSTKTTTTSSSLNESKNQQKTTNNQDPNSIAFISPNVRVNDQMKFTTPSNVTNNPNTTQQKIRRTLPYYSVPEWSGFPKNNWFLEVIKAGKVVEKIMLNGSEFYTIGRSEDADITMLNESISRRHAIIQHSKQGKIYLYDLGSTHGSFVNKQNISKKTYFQLKHNNFLTFGVSTRKLVLYSEQKEKTTREKEKKTIDEKQKKQFKNSLKSKQQRHKLRELIYGDIDYNLNEGKKDETYQEIVERKSKLLDLYNDDDDDDFEDEYFDRTKNRKRQRKFDKK</sequence>
<protein>
    <submittedName>
        <fullName evidence="3">Nuclear inhibitor of protein phosphatase-1</fullName>
    </submittedName>
</protein>
<reference evidence="3" key="1">
    <citation type="submission" date="2022-08" db="EMBL/GenBank/DDBJ databases">
        <title>Novel sulfate-reducing endosymbionts in the free-living metamonad Anaeramoeba.</title>
        <authorList>
            <person name="Jerlstrom-Hultqvist J."/>
            <person name="Cepicka I."/>
            <person name="Gallot-Lavallee L."/>
            <person name="Salas-Leiva D."/>
            <person name="Curtis B.A."/>
            <person name="Zahonova K."/>
            <person name="Pipaliya S."/>
            <person name="Dacks J."/>
            <person name="Roger A.J."/>
        </authorList>
    </citation>
    <scope>NUCLEOTIDE SEQUENCE</scope>
    <source>
        <strain evidence="3">Schooner1</strain>
    </source>
</reference>
<dbReference type="Proteomes" id="UP001150062">
    <property type="component" value="Unassembled WGS sequence"/>
</dbReference>
<dbReference type="SUPFAM" id="SSF49879">
    <property type="entry name" value="SMAD/FHA domain"/>
    <property type="match status" value="1"/>
</dbReference>
<comment type="caution">
    <text evidence="3">The sequence shown here is derived from an EMBL/GenBank/DDBJ whole genome shotgun (WGS) entry which is preliminary data.</text>
</comment>